<evidence type="ECO:0000313" key="5">
    <source>
        <dbReference type="EMBL" id="KAK4431794.1"/>
    </source>
</evidence>
<comment type="caution">
    <text evidence="5">The sequence shown here is derived from an EMBL/GenBank/DDBJ whole genome shotgun (WGS) entry which is preliminary data.</text>
</comment>
<feature type="region of interest" description="Disordered" evidence="2">
    <location>
        <begin position="108"/>
        <end position="150"/>
    </location>
</feature>
<dbReference type="GO" id="GO:0009567">
    <property type="term" value="P:double fertilization forming a zygote and endosperm"/>
    <property type="evidence" value="ECO:0007669"/>
    <property type="project" value="TreeGrafter"/>
</dbReference>
<keyword evidence="1 3" id="KW-0732">Signal</keyword>
<feature type="signal peptide" evidence="3">
    <location>
        <begin position="1"/>
        <end position="25"/>
    </location>
</feature>
<reference evidence="5" key="1">
    <citation type="submission" date="2020-06" db="EMBL/GenBank/DDBJ databases">
        <authorList>
            <person name="Li T."/>
            <person name="Hu X."/>
            <person name="Zhang T."/>
            <person name="Song X."/>
            <person name="Zhang H."/>
            <person name="Dai N."/>
            <person name="Sheng W."/>
            <person name="Hou X."/>
            <person name="Wei L."/>
        </authorList>
    </citation>
    <scope>NUCLEOTIDE SEQUENCE</scope>
    <source>
        <strain evidence="5">3651</strain>
        <tissue evidence="5">Leaf</tissue>
    </source>
</reference>
<gene>
    <name evidence="5" type="ORF">Salat_0941500</name>
</gene>
<name>A0AAE2CRR3_9LAMI</name>
<dbReference type="GO" id="GO:0031982">
    <property type="term" value="C:vesicle"/>
    <property type="evidence" value="ECO:0007669"/>
    <property type="project" value="TreeGrafter"/>
</dbReference>
<dbReference type="GO" id="GO:0005576">
    <property type="term" value="C:extracellular region"/>
    <property type="evidence" value="ECO:0007669"/>
    <property type="project" value="TreeGrafter"/>
</dbReference>
<evidence type="ECO:0000313" key="6">
    <source>
        <dbReference type="Proteomes" id="UP001293254"/>
    </source>
</evidence>
<accession>A0AAE2CRR3</accession>
<dbReference type="AlphaFoldDB" id="A0AAE2CRR3"/>
<feature type="domain" description="Prolamin-like" evidence="4">
    <location>
        <begin position="45"/>
        <end position="104"/>
    </location>
</feature>
<feature type="chain" id="PRO_5041955821" description="Prolamin-like domain-containing protein" evidence="3">
    <location>
        <begin position="26"/>
        <end position="150"/>
    </location>
</feature>
<dbReference type="PROSITE" id="PS51257">
    <property type="entry name" value="PROKAR_LIPOPROTEIN"/>
    <property type="match status" value="1"/>
</dbReference>
<dbReference type="InterPro" id="IPR008502">
    <property type="entry name" value="Prolamin-like"/>
</dbReference>
<dbReference type="GO" id="GO:0080155">
    <property type="term" value="P:regulation of double fertilization forming a zygote and endosperm"/>
    <property type="evidence" value="ECO:0007669"/>
    <property type="project" value="TreeGrafter"/>
</dbReference>
<evidence type="ECO:0000256" key="3">
    <source>
        <dbReference type="SAM" id="SignalP"/>
    </source>
</evidence>
<keyword evidence="6" id="KW-1185">Reference proteome</keyword>
<proteinExistence type="predicted"/>
<dbReference type="PANTHER" id="PTHR31181:SF67">
    <property type="entry name" value="PROLAMIN-LIKE PROTEIN (DUF1278)"/>
    <property type="match status" value="1"/>
</dbReference>
<feature type="compositionally biased region" description="Acidic residues" evidence="2">
    <location>
        <begin position="124"/>
        <end position="150"/>
    </location>
</feature>
<protein>
    <recommendedName>
        <fullName evidence="4">Prolamin-like domain-containing protein</fullName>
    </recommendedName>
</protein>
<organism evidence="5 6">
    <name type="scientific">Sesamum alatum</name>
    <dbReference type="NCBI Taxonomy" id="300844"/>
    <lineage>
        <taxon>Eukaryota</taxon>
        <taxon>Viridiplantae</taxon>
        <taxon>Streptophyta</taxon>
        <taxon>Embryophyta</taxon>
        <taxon>Tracheophyta</taxon>
        <taxon>Spermatophyta</taxon>
        <taxon>Magnoliopsida</taxon>
        <taxon>eudicotyledons</taxon>
        <taxon>Gunneridae</taxon>
        <taxon>Pentapetalae</taxon>
        <taxon>asterids</taxon>
        <taxon>lamiids</taxon>
        <taxon>Lamiales</taxon>
        <taxon>Pedaliaceae</taxon>
        <taxon>Sesamum</taxon>
    </lineage>
</organism>
<evidence type="ECO:0000256" key="1">
    <source>
        <dbReference type="ARBA" id="ARBA00022729"/>
    </source>
</evidence>
<evidence type="ECO:0000256" key="2">
    <source>
        <dbReference type="SAM" id="MobiDB-lite"/>
    </source>
</evidence>
<dbReference type="Proteomes" id="UP001293254">
    <property type="component" value="Unassembled WGS sequence"/>
</dbReference>
<dbReference type="Pfam" id="PF05617">
    <property type="entry name" value="Prolamin_like"/>
    <property type="match status" value="1"/>
</dbReference>
<reference evidence="5" key="2">
    <citation type="journal article" date="2024" name="Plant">
        <title>Genomic evolution and insights into agronomic trait innovations of Sesamum species.</title>
        <authorList>
            <person name="Miao H."/>
            <person name="Wang L."/>
            <person name="Qu L."/>
            <person name="Liu H."/>
            <person name="Sun Y."/>
            <person name="Le M."/>
            <person name="Wang Q."/>
            <person name="Wei S."/>
            <person name="Zheng Y."/>
            <person name="Lin W."/>
            <person name="Duan Y."/>
            <person name="Cao H."/>
            <person name="Xiong S."/>
            <person name="Wang X."/>
            <person name="Wei L."/>
            <person name="Li C."/>
            <person name="Ma Q."/>
            <person name="Ju M."/>
            <person name="Zhao R."/>
            <person name="Li G."/>
            <person name="Mu C."/>
            <person name="Tian Q."/>
            <person name="Mei H."/>
            <person name="Zhang T."/>
            <person name="Gao T."/>
            <person name="Zhang H."/>
        </authorList>
    </citation>
    <scope>NUCLEOTIDE SEQUENCE</scope>
    <source>
        <strain evidence="5">3651</strain>
    </source>
</reference>
<sequence>MSKPSLIHALVFIACTSALATSGLAHLLDNLGFLGGGGGVVKVNQCLNVVLGVRGCLRELIFYVLSLQPRLLDPACCKAFLQIDEGCWPKVFPLNSASLPSVESYCTGIQGRSQTPPPPCTTTDGEDSDSTEEGGGDGDGDDDDDDDDSG</sequence>
<dbReference type="GO" id="GO:2000008">
    <property type="term" value="P:regulation of protein localization to cell surface"/>
    <property type="evidence" value="ECO:0007669"/>
    <property type="project" value="TreeGrafter"/>
</dbReference>
<dbReference type="EMBL" id="JACGWO010000003">
    <property type="protein sequence ID" value="KAK4431794.1"/>
    <property type="molecule type" value="Genomic_DNA"/>
</dbReference>
<evidence type="ECO:0000259" key="4">
    <source>
        <dbReference type="Pfam" id="PF05617"/>
    </source>
</evidence>
<dbReference type="PANTHER" id="PTHR31181">
    <property type="entry name" value="EGG CELL-SECRETED PROTEIN 1.4"/>
    <property type="match status" value="1"/>
</dbReference>